<organism evidence="4">
    <name type="scientific">Chaetomium thermophilum (strain DSM 1495 / CBS 144.50 / IMI 039719)</name>
    <name type="common">Thermochaetoides thermophila</name>
    <dbReference type="NCBI Taxonomy" id="759272"/>
    <lineage>
        <taxon>Eukaryota</taxon>
        <taxon>Fungi</taxon>
        <taxon>Dikarya</taxon>
        <taxon>Ascomycota</taxon>
        <taxon>Pezizomycotina</taxon>
        <taxon>Sordariomycetes</taxon>
        <taxon>Sordariomycetidae</taxon>
        <taxon>Sordariales</taxon>
        <taxon>Chaetomiaceae</taxon>
        <taxon>Thermochaetoides</taxon>
    </lineage>
</organism>
<evidence type="ECO:0000256" key="2">
    <source>
        <dbReference type="SAM" id="SignalP"/>
    </source>
</evidence>
<accession>G0RXT0</accession>
<dbReference type="EMBL" id="GL988030">
    <property type="protein sequence ID" value="EGS24096.1"/>
    <property type="molecule type" value="Genomic_DNA"/>
</dbReference>
<reference evidence="3 4" key="1">
    <citation type="journal article" date="2011" name="Cell">
        <title>Insight into structure and assembly of the nuclear pore complex by utilizing the genome of a eukaryotic thermophile.</title>
        <authorList>
            <person name="Amlacher S."/>
            <person name="Sarges P."/>
            <person name="Flemming D."/>
            <person name="van Noort V."/>
            <person name="Kunze R."/>
            <person name="Devos D.P."/>
            <person name="Arumugam M."/>
            <person name="Bork P."/>
            <person name="Hurt E."/>
        </authorList>
    </citation>
    <scope>NUCLEOTIDE SEQUENCE [LARGE SCALE GENOMIC DNA]</scope>
    <source>
        <strain evidence="4">DSM 1495 / CBS 144.50 / IMI 039719</strain>
    </source>
</reference>
<protein>
    <recommendedName>
        <fullName evidence="5">Glycosyltransferase family 31 protein</fullName>
    </recommendedName>
</protein>
<evidence type="ECO:0000313" key="4">
    <source>
        <dbReference type="Proteomes" id="UP000008066"/>
    </source>
</evidence>
<dbReference type="OrthoDB" id="414175at2759"/>
<keyword evidence="4" id="KW-1185">Reference proteome</keyword>
<dbReference type="Proteomes" id="UP000008066">
    <property type="component" value="Unassembled WGS sequence"/>
</dbReference>
<dbReference type="KEGG" id="cthr:CTHT_0000270"/>
<dbReference type="STRING" id="759272.G0RXT0"/>
<evidence type="ECO:0008006" key="5">
    <source>
        <dbReference type="Google" id="ProtNLM"/>
    </source>
</evidence>
<dbReference type="eggNOG" id="KOG2246">
    <property type="taxonomic scope" value="Eukaryota"/>
</dbReference>
<feature type="region of interest" description="Disordered" evidence="1">
    <location>
        <begin position="559"/>
        <end position="585"/>
    </location>
</feature>
<feature type="signal peptide" evidence="2">
    <location>
        <begin position="1"/>
        <end position="26"/>
    </location>
</feature>
<name>G0RXT0_CHATD</name>
<gene>
    <name evidence="3" type="ORF">CTHT_0000270</name>
</gene>
<feature type="region of interest" description="Disordered" evidence="1">
    <location>
        <begin position="50"/>
        <end position="77"/>
    </location>
</feature>
<keyword evidence="2" id="KW-0732">Signal</keyword>
<dbReference type="HOGENOM" id="CLU_024640_2_0_1"/>
<proteinExistence type="predicted"/>
<dbReference type="Pfam" id="PF04646">
    <property type="entry name" value="DUF604"/>
    <property type="match status" value="1"/>
</dbReference>
<sequence length="611" mass="67943">MPSKLSSRSSLIILVALLLAVLFLTASRLHNASPAFSHLVEDWSYRPSASSSEVTPTKDAVHDGIPPQGPLHAPTGSKPVKINDVSPPNPAIQAFCSHDLDLLRQKDLGLTQKVLYTRRCVRPVYKSTTDPSVLANVTDDPFFTSTVTIDLQSSDSCVAGTKPPPCEPLTLHVPPAYPDPTDSHYRHFLFGVASTYDRVESSLPVFKHWMANTGARIVFVITDARRNDRPLDLDALRKKYRAEGMRAEVISPQWTSPLPRKNNLHPNPDDPMPTEQLHFLMIRDMLHFVAHPSVEDTLGEDDEIFPEVHWLGILDDDTFFPHLHPVSKALSKYNHSQPLYLGALSDNFHALQDWGYIAFGGAGVFLSVPLAQQLNPLLETCLAETDISSGDGMLAACVYAKTTAKLTLIPGLWQHDIRGDPAGVFEGGRGRPMLSLHHWKSWYHAPVREMAGVVKVCGECFLQRWRFWPPMSVVDDDGSLRGREAAGQGTPDAVVLTNGWSVSVYQRGSLAEGFDLDWTEATFDSAPGDGRYDFTYGPFRRRMEEHEKKSYRLALVDGPKEVEPEGTETASKGGWGSSKKAEGKRKFRQIYVHKAKEEGGMDEVVELMWEV</sequence>
<dbReference type="AlphaFoldDB" id="G0RXT0"/>
<feature type="chain" id="PRO_5003408602" description="Glycosyltransferase family 31 protein" evidence="2">
    <location>
        <begin position="27"/>
        <end position="611"/>
    </location>
</feature>
<dbReference type="PANTHER" id="PTHR10811">
    <property type="entry name" value="FRINGE-RELATED"/>
    <property type="match status" value="1"/>
</dbReference>
<dbReference type="GeneID" id="18254065"/>
<evidence type="ECO:0000256" key="1">
    <source>
        <dbReference type="SAM" id="MobiDB-lite"/>
    </source>
</evidence>
<dbReference type="Gene3D" id="3.90.550.50">
    <property type="match status" value="1"/>
</dbReference>
<dbReference type="RefSeq" id="XP_006690582.1">
    <property type="nucleotide sequence ID" value="XM_006690519.1"/>
</dbReference>
<evidence type="ECO:0000313" key="3">
    <source>
        <dbReference type="EMBL" id="EGS24096.1"/>
    </source>
</evidence>
<dbReference type="InterPro" id="IPR006740">
    <property type="entry name" value="DUF604"/>
</dbReference>